<protein>
    <submittedName>
        <fullName evidence="2">Uncharacterized protein</fullName>
    </submittedName>
</protein>
<feature type="compositionally biased region" description="Polar residues" evidence="1">
    <location>
        <begin position="12"/>
        <end position="44"/>
    </location>
</feature>
<name>A0AAD4KRC1_9EURO</name>
<accession>A0AAD4KRC1</accession>
<comment type="caution">
    <text evidence="2">The sequence shown here is derived from an EMBL/GenBank/DDBJ whole genome shotgun (WGS) entry which is preliminary data.</text>
</comment>
<feature type="region of interest" description="Disordered" evidence="1">
    <location>
        <begin position="1"/>
        <end position="98"/>
    </location>
</feature>
<evidence type="ECO:0000313" key="2">
    <source>
        <dbReference type="EMBL" id="KAH8695301.1"/>
    </source>
</evidence>
<dbReference type="Proteomes" id="UP001201262">
    <property type="component" value="Unassembled WGS sequence"/>
</dbReference>
<keyword evidence="3" id="KW-1185">Reference proteome</keyword>
<gene>
    <name evidence="2" type="ORF">BGW36DRAFT_361004</name>
</gene>
<evidence type="ECO:0000256" key="1">
    <source>
        <dbReference type="SAM" id="MobiDB-lite"/>
    </source>
</evidence>
<dbReference type="EMBL" id="JAJTJA010000008">
    <property type="protein sequence ID" value="KAH8695301.1"/>
    <property type="molecule type" value="Genomic_DNA"/>
</dbReference>
<dbReference type="AlphaFoldDB" id="A0AAD4KRC1"/>
<dbReference type="GeneID" id="70244523"/>
<proteinExistence type="predicted"/>
<reference evidence="2" key="1">
    <citation type="submission" date="2021-12" db="EMBL/GenBank/DDBJ databases">
        <title>Convergent genome expansion in fungi linked to evolution of root-endophyte symbiosis.</title>
        <authorList>
            <consortium name="DOE Joint Genome Institute"/>
            <person name="Ke Y.-H."/>
            <person name="Bonito G."/>
            <person name="Liao H.-L."/>
            <person name="Looney B."/>
            <person name="Rojas-Flechas A."/>
            <person name="Nash J."/>
            <person name="Hameed K."/>
            <person name="Schadt C."/>
            <person name="Martin F."/>
            <person name="Crous P.W."/>
            <person name="Miettinen O."/>
            <person name="Magnuson J.K."/>
            <person name="Labbe J."/>
            <person name="Jacobson D."/>
            <person name="Doktycz M.J."/>
            <person name="Veneault-Fourrey C."/>
            <person name="Kuo A."/>
            <person name="Mondo S."/>
            <person name="Calhoun S."/>
            <person name="Riley R."/>
            <person name="Ohm R."/>
            <person name="LaButti K."/>
            <person name="Andreopoulos B."/>
            <person name="Pangilinan J."/>
            <person name="Nolan M."/>
            <person name="Tritt A."/>
            <person name="Clum A."/>
            <person name="Lipzen A."/>
            <person name="Daum C."/>
            <person name="Barry K."/>
            <person name="Grigoriev I.V."/>
            <person name="Vilgalys R."/>
        </authorList>
    </citation>
    <scope>NUCLEOTIDE SEQUENCE</scope>
    <source>
        <strain evidence="2">PMI_201</strain>
    </source>
</reference>
<organism evidence="2 3">
    <name type="scientific">Talaromyces proteolyticus</name>
    <dbReference type="NCBI Taxonomy" id="1131652"/>
    <lineage>
        <taxon>Eukaryota</taxon>
        <taxon>Fungi</taxon>
        <taxon>Dikarya</taxon>
        <taxon>Ascomycota</taxon>
        <taxon>Pezizomycotina</taxon>
        <taxon>Eurotiomycetes</taxon>
        <taxon>Eurotiomycetidae</taxon>
        <taxon>Eurotiales</taxon>
        <taxon>Trichocomaceae</taxon>
        <taxon>Talaromyces</taxon>
        <taxon>Talaromyces sect. Bacilispori</taxon>
    </lineage>
</organism>
<evidence type="ECO:0000313" key="3">
    <source>
        <dbReference type="Proteomes" id="UP001201262"/>
    </source>
</evidence>
<dbReference type="RefSeq" id="XP_046070443.1">
    <property type="nucleotide sequence ID" value="XM_046214236.1"/>
</dbReference>
<sequence>MDDTIRTKPAPMSSNHNSNSAMQPTMTMNSNKSPNNGSLSSIPESNAEGCDGIDSEESEKVKIGYTVRSKLVKKHGLSPQQPDDTVNEKKPKSNNDGFIRTSSYLQEMSMPDVPLSGYQVMVNAEKDERDKILAEIKQLESSAQSAMILPPLGNNGIPRITQQAPLASVSYPYQYRLPKVRESTITEDIERRRIPMGFHGEGEVGGYNYKTGSAVSADQLTYAMECFSIRSAIPEGLDKRIENLTKLQEKSMQYAHFVTMSNYRVKQLKIMENSYRLLGERKIIFSGMHERWQFERRQLEEELIGSTTARKWLLEEIIRLSKDC</sequence>